<dbReference type="Proteomes" id="UP001157914">
    <property type="component" value="Unassembled WGS sequence"/>
</dbReference>
<keyword evidence="1" id="KW-0732">Signal</keyword>
<evidence type="ECO:0000313" key="2">
    <source>
        <dbReference type="EMBL" id="SMP24285.1"/>
    </source>
</evidence>
<feature type="chain" id="PRO_5045188185" evidence="1">
    <location>
        <begin position="24"/>
        <end position="208"/>
    </location>
</feature>
<dbReference type="EMBL" id="FXTT01000003">
    <property type="protein sequence ID" value="SMP24285.1"/>
    <property type="molecule type" value="Genomic_DNA"/>
</dbReference>
<feature type="signal peptide" evidence="1">
    <location>
        <begin position="1"/>
        <end position="23"/>
    </location>
</feature>
<keyword evidence="3" id="KW-1185">Reference proteome</keyword>
<protein>
    <submittedName>
        <fullName evidence="2">Uncharacterized protein</fullName>
    </submittedName>
</protein>
<reference evidence="2 3" key="1">
    <citation type="submission" date="2017-05" db="EMBL/GenBank/DDBJ databases">
        <authorList>
            <person name="Varghese N."/>
            <person name="Submissions S."/>
        </authorList>
    </citation>
    <scope>NUCLEOTIDE SEQUENCE [LARGE SCALE GENOMIC DNA]</scope>
    <source>
        <strain evidence="2 3">DSM 15949</strain>
    </source>
</reference>
<sequence>MKTIIKGALIAATLASLTTGAVAKDWIEKVEVKKDGIDVIPVEVSANSNAYTGIASNSHRFLLRLYGKATSGERIVAMKVGSFKGVRYFEADGSLWSKSFKNRDVGSGTKRSVAITYKPVLPLNKVRWQGWDPRQACALNMDKKIKSGMTKAQVLSKTWTVTAKAYFELDAVAAKKGKAKNNKWNIKNTTDQRDGYGYEVRVKCRKGV</sequence>
<comment type="caution">
    <text evidence="2">The sequence shown here is derived from an EMBL/GenBank/DDBJ whole genome shotgun (WGS) entry which is preliminary data.</text>
</comment>
<evidence type="ECO:0000256" key="1">
    <source>
        <dbReference type="SAM" id="SignalP"/>
    </source>
</evidence>
<proteinExistence type="predicted"/>
<name>A0ABY1P3R3_9HYPH</name>
<organism evidence="2 3">
    <name type="scientific">Roseibium denhamense</name>
    <dbReference type="NCBI Taxonomy" id="76305"/>
    <lineage>
        <taxon>Bacteria</taxon>
        <taxon>Pseudomonadati</taxon>
        <taxon>Pseudomonadota</taxon>
        <taxon>Alphaproteobacteria</taxon>
        <taxon>Hyphomicrobiales</taxon>
        <taxon>Stappiaceae</taxon>
        <taxon>Roseibium</taxon>
    </lineage>
</organism>
<evidence type="ECO:0000313" key="3">
    <source>
        <dbReference type="Proteomes" id="UP001157914"/>
    </source>
</evidence>
<accession>A0ABY1P3R3</accession>
<dbReference type="RefSeq" id="WP_155193819.1">
    <property type="nucleotide sequence ID" value="NZ_BAAAEA010000002.1"/>
</dbReference>
<gene>
    <name evidence="2" type="ORF">SAMN06265374_2411</name>
</gene>